<evidence type="ECO:0000256" key="5">
    <source>
        <dbReference type="ARBA" id="ARBA00023204"/>
    </source>
</evidence>
<evidence type="ECO:0000259" key="8">
    <source>
        <dbReference type="PROSITE" id="PS51907"/>
    </source>
</evidence>
<reference evidence="9" key="1">
    <citation type="submission" date="2022-08" db="UniProtKB">
        <authorList>
            <consortium name="EnsemblMetazoa"/>
        </authorList>
    </citation>
    <scope>IDENTIFICATION</scope>
    <source>
        <strain evidence="9">05x7-T-G4-1.051#20</strain>
    </source>
</reference>
<dbReference type="PANTHER" id="PTHR45873">
    <property type="entry name" value="DNA POLYMERASE ETA"/>
    <property type="match status" value="1"/>
</dbReference>
<accession>A0A8W8HQD4</accession>
<dbReference type="AlphaFoldDB" id="A0A8W8HQD4"/>
<feature type="compositionally biased region" description="Basic and acidic residues" evidence="7">
    <location>
        <begin position="127"/>
        <end position="137"/>
    </location>
</feature>
<comment type="subcellular location">
    <subcellularLocation>
        <location evidence="1">Nucleus</location>
    </subcellularLocation>
</comment>
<dbReference type="Pfam" id="PF14377">
    <property type="entry name" value="UBM"/>
    <property type="match status" value="1"/>
</dbReference>
<feature type="compositionally biased region" description="Basic and acidic residues" evidence="7">
    <location>
        <begin position="145"/>
        <end position="154"/>
    </location>
</feature>
<feature type="compositionally biased region" description="Basic and acidic residues" evidence="7">
    <location>
        <begin position="279"/>
        <end position="290"/>
    </location>
</feature>
<dbReference type="PROSITE" id="PS51907">
    <property type="entry name" value="ZF_UBZ3"/>
    <property type="match status" value="1"/>
</dbReference>
<dbReference type="Pfam" id="PF18439">
    <property type="entry name" value="zf_UBZ"/>
    <property type="match status" value="1"/>
</dbReference>
<evidence type="ECO:0000256" key="3">
    <source>
        <dbReference type="ARBA" id="ARBA00022723"/>
    </source>
</evidence>
<dbReference type="Proteomes" id="UP000005408">
    <property type="component" value="Unassembled WGS sequence"/>
</dbReference>
<dbReference type="GO" id="GO:0006281">
    <property type="term" value="P:DNA repair"/>
    <property type="evidence" value="ECO:0007669"/>
    <property type="project" value="UniProtKB-KW"/>
</dbReference>
<feature type="region of interest" description="Disordered" evidence="7">
    <location>
        <begin position="269"/>
        <end position="290"/>
    </location>
</feature>
<dbReference type="EnsemblMetazoa" id="G10559.1">
    <property type="protein sequence ID" value="G10559.1:cds"/>
    <property type="gene ID" value="G10559"/>
</dbReference>
<dbReference type="GO" id="GO:0005634">
    <property type="term" value="C:nucleus"/>
    <property type="evidence" value="ECO:0007669"/>
    <property type="project" value="UniProtKB-SubCell"/>
</dbReference>
<dbReference type="GO" id="GO:0042276">
    <property type="term" value="P:error-prone translesion synthesis"/>
    <property type="evidence" value="ECO:0007669"/>
    <property type="project" value="TreeGrafter"/>
</dbReference>
<dbReference type="InterPro" id="IPR052230">
    <property type="entry name" value="DNA_polymerase_eta"/>
</dbReference>
<evidence type="ECO:0000256" key="4">
    <source>
        <dbReference type="ARBA" id="ARBA00022763"/>
    </source>
</evidence>
<feature type="region of interest" description="Disordered" evidence="7">
    <location>
        <begin position="127"/>
        <end position="164"/>
    </location>
</feature>
<dbReference type="InterPro" id="IPR025527">
    <property type="entry name" value="HUWE1/Rev1_UBM"/>
</dbReference>
<keyword evidence="6" id="KW-0539">Nucleus</keyword>
<proteinExistence type="predicted"/>
<feature type="region of interest" description="Disordered" evidence="7">
    <location>
        <begin position="345"/>
        <end position="400"/>
    </location>
</feature>
<feature type="compositionally biased region" description="Polar residues" evidence="7">
    <location>
        <begin position="345"/>
        <end position="358"/>
    </location>
</feature>
<evidence type="ECO:0000256" key="1">
    <source>
        <dbReference type="ARBA" id="ARBA00004123"/>
    </source>
</evidence>
<evidence type="ECO:0000313" key="9">
    <source>
        <dbReference type="EnsemblMetazoa" id="G10559.1:cds"/>
    </source>
</evidence>
<dbReference type="GO" id="GO:0003887">
    <property type="term" value="F:DNA-directed DNA polymerase activity"/>
    <property type="evidence" value="ECO:0007669"/>
    <property type="project" value="TreeGrafter"/>
</dbReference>
<protein>
    <recommendedName>
        <fullName evidence="8">UBZ3-type domain-containing protein</fullName>
    </recommendedName>
</protein>
<feature type="compositionally biased region" description="Polar residues" evidence="7">
    <location>
        <begin position="384"/>
        <end position="400"/>
    </location>
</feature>
<keyword evidence="2" id="KW-0808">Transferase</keyword>
<keyword evidence="3" id="KW-0479">Metal-binding</keyword>
<keyword evidence="10" id="KW-1185">Reference proteome</keyword>
<dbReference type="GO" id="GO:0003684">
    <property type="term" value="F:damaged DNA binding"/>
    <property type="evidence" value="ECO:0007669"/>
    <property type="project" value="InterPro"/>
</dbReference>
<evidence type="ECO:0000256" key="7">
    <source>
        <dbReference type="SAM" id="MobiDB-lite"/>
    </source>
</evidence>
<keyword evidence="5" id="KW-0234">DNA repair</keyword>
<dbReference type="GO" id="GO:0005657">
    <property type="term" value="C:replication fork"/>
    <property type="evidence" value="ECO:0007669"/>
    <property type="project" value="TreeGrafter"/>
</dbReference>
<dbReference type="InterPro" id="IPR041298">
    <property type="entry name" value="UBZ3"/>
</dbReference>
<feature type="region of interest" description="Disordered" evidence="7">
    <location>
        <begin position="94"/>
        <end position="113"/>
    </location>
</feature>
<dbReference type="GO" id="GO:0046872">
    <property type="term" value="F:metal ion binding"/>
    <property type="evidence" value="ECO:0007669"/>
    <property type="project" value="UniProtKB-KW"/>
</dbReference>
<organism evidence="9 10">
    <name type="scientific">Magallana gigas</name>
    <name type="common">Pacific oyster</name>
    <name type="synonym">Crassostrea gigas</name>
    <dbReference type="NCBI Taxonomy" id="29159"/>
    <lineage>
        <taxon>Eukaryota</taxon>
        <taxon>Metazoa</taxon>
        <taxon>Spiralia</taxon>
        <taxon>Lophotrochozoa</taxon>
        <taxon>Mollusca</taxon>
        <taxon>Bivalvia</taxon>
        <taxon>Autobranchia</taxon>
        <taxon>Pteriomorphia</taxon>
        <taxon>Ostreida</taxon>
        <taxon>Ostreoidea</taxon>
        <taxon>Ostreidae</taxon>
        <taxon>Magallana</taxon>
    </lineage>
</organism>
<evidence type="ECO:0000256" key="2">
    <source>
        <dbReference type="ARBA" id="ARBA00022679"/>
    </source>
</evidence>
<dbReference type="Gene3D" id="3.30.1490.100">
    <property type="entry name" value="DNA polymerase, Y-family, little finger domain"/>
    <property type="match status" value="1"/>
</dbReference>
<dbReference type="GO" id="GO:0035861">
    <property type="term" value="C:site of double-strand break"/>
    <property type="evidence" value="ECO:0007669"/>
    <property type="project" value="TreeGrafter"/>
</dbReference>
<sequence length="400" mass="44701">MNSRIARSMTVSVRYMSNPSPVVASRACAVTKYDAEKFANDAYSLILKLNNAPAHQAAWSPPILCLGVSATKFQDESNNQSTLSLSSFKGQKTASHESASLSQSTPSQQTKLPTKTIASFFQKEKDCKDQQNEDHQRNCSLQEEVGSKSCKDNDNDNNEESDDVSNRFISQASCLASDSLTAGDKMNKRNRFFAMRKIEKKSCQNSSKETTVISDQMISQSHSKELEQGTCVLKSSKEDKFFKNPVDPDFLAALPIDLREEVLSQMSCVSTSKGNQTSVHEEQKQKDKTSMEKYLSKLDDQHTSNTSTSQQSFVTCSKCNKQVEENVITEHMDFHFAKELQKELTWTSDKNSGQNEKNSGQRKRSLGDRGLSPKKATKKMKNNAGKTQTISHFFNKNLSP</sequence>
<dbReference type="InterPro" id="IPR036775">
    <property type="entry name" value="DNA_pol_Y-fam_lit_finger_sf"/>
</dbReference>
<feature type="compositionally biased region" description="Polar residues" evidence="7">
    <location>
        <begin position="269"/>
        <end position="278"/>
    </location>
</feature>
<keyword evidence="4" id="KW-0227">DNA damage</keyword>
<dbReference type="GO" id="GO:0009314">
    <property type="term" value="P:response to radiation"/>
    <property type="evidence" value="ECO:0007669"/>
    <property type="project" value="TreeGrafter"/>
</dbReference>
<name>A0A8W8HQD4_MAGGI</name>
<evidence type="ECO:0000256" key="6">
    <source>
        <dbReference type="ARBA" id="ARBA00023242"/>
    </source>
</evidence>
<feature type="domain" description="UBZ3-type" evidence="8">
    <location>
        <begin position="309"/>
        <end position="343"/>
    </location>
</feature>
<evidence type="ECO:0000313" key="10">
    <source>
        <dbReference type="Proteomes" id="UP000005408"/>
    </source>
</evidence>
<dbReference type="PANTHER" id="PTHR45873:SF1">
    <property type="entry name" value="DNA POLYMERASE ETA"/>
    <property type="match status" value="1"/>
</dbReference>